<dbReference type="GO" id="GO:0008120">
    <property type="term" value="F:ceramide glucosyltransferase activity"/>
    <property type="evidence" value="ECO:0007669"/>
    <property type="project" value="UniProtKB-EC"/>
</dbReference>
<protein>
    <recommendedName>
        <fullName evidence="6">Ceramide glucosyltransferase</fullName>
        <ecNumber evidence="5">2.4.1.80</ecNumber>
    </recommendedName>
    <alternativeName>
        <fullName evidence="13">Glucosylceramide synthase</fullName>
    </alternativeName>
    <alternativeName>
        <fullName evidence="14">UDP-glucose ceramide glucosyltransferase</fullName>
    </alternativeName>
    <alternativeName>
        <fullName evidence="12">UDP-glucose:N-acylsphingosine D-glucosyltransferase</fullName>
    </alternativeName>
</protein>
<evidence type="ECO:0000313" key="16">
    <source>
        <dbReference type="EMBL" id="OAA41750.1"/>
    </source>
</evidence>
<evidence type="ECO:0000256" key="9">
    <source>
        <dbReference type="ARBA" id="ARBA00022692"/>
    </source>
</evidence>
<proteinExistence type="inferred from homology"/>
<dbReference type="PANTHER" id="PTHR12726">
    <property type="entry name" value="CERAMIDE GLUCOSYLTRANSFERASE"/>
    <property type="match status" value="1"/>
</dbReference>
<dbReference type="SUPFAM" id="SSF53448">
    <property type="entry name" value="Nucleotide-diphospho-sugar transferases"/>
    <property type="match status" value="1"/>
</dbReference>
<dbReference type="OrthoDB" id="1483400at2759"/>
<dbReference type="EC" id="2.4.1.80" evidence="5"/>
<dbReference type="Gene3D" id="3.90.550.10">
    <property type="entry name" value="Spore Coat Polysaccharide Biosynthesis Protein SpsA, Chain A"/>
    <property type="match status" value="1"/>
</dbReference>
<feature type="transmembrane region" description="Helical" evidence="15">
    <location>
        <begin position="6"/>
        <end position="31"/>
    </location>
</feature>
<sequence length="534" mass="59369">MEFFVEIVAAICLIWVIAVVVVQAIGIAAIFRHFSRVNPPSVSCKLAQDAPSVTIIRPVKGLEPRLYECIASTFQQDYPSDKISIRLCVEDETDPAYPVLQKLVRDFPSFDVLILVESHDPILHGTEGSVDNLGPNPKVRNISRAYREAKGDIIWIVDCNVWVASGVLGRMVDKLMGYGSGGSSAKPFKFVHQMPLVVDVVDYSCPGTEDSQVLLSSPSEIGASPGTSKEPEDVLTRIFRHGGGRLDEMFMATTHVKFYGAINSVGVAPCIIGKSNMFRKAHLDEVTTTTKNPVLLSKENRPCGVDYFSHNICEDHLIGELLWQSDISGYSNHGIVWGDLVIQPMAGMSITSYAARRVRWLRARKFTVLAATFVEPGIECFLCCTYFAFALTTLPWFHTTLHIPQTRSAMALIWLSAVTAWMVVDWRIFKHLHSGASVQCSIKSPQFVRGTSFAGGMPRRRFLEWFLAWLGRESLALPIWTWAVLCGTTVTWRGKSFHVNMDTSVVEVSEGVTLKGSYTPELGRTRQSSKDRLD</sequence>
<dbReference type="PANTHER" id="PTHR12726:SF0">
    <property type="entry name" value="CERAMIDE GLUCOSYLTRANSFERASE"/>
    <property type="match status" value="1"/>
</dbReference>
<evidence type="ECO:0000256" key="13">
    <source>
        <dbReference type="ARBA" id="ARBA00031543"/>
    </source>
</evidence>
<evidence type="ECO:0000256" key="1">
    <source>
        <dbReference type="ARBA" id="ARBA00004141"/>
    </source>
</evidence>
<evidence type="ECO:0000256" key="7">
    <source>
        <dbReference type="ARBA" id="ARBA00022676"/>
    </source>
</evidence>
<accession>A0A167CZ22</accession>
<name>A0A167CZ22_METRR</name>
<dbReference type="InterPro" id="IPR029044">
    <property type="entry name" value="Nucleotide-diphossugar_trans"/>
</dbReference>
<dbReference type="Proteomes" id="UP000243498">
    <property type="component" value="Unassembled WGS sequence"/>
</dbReference>
<evidence type="ECO:0000256" key="10">
    <source>
        <dbReference type="ARBA" id="ARBA00022989"/>
    </source>
</evidence>
<dbReference type="UniPathway" id="UPA00222"/>
<evidence type="ECO:0000313" key="18">
    <source>
        <dbReference type="Proteomes" id="UP000243498"/>
    </source>
</evidence>
<dbReference type="Pfam" id="PF13506">
    <property type="entry name" value="Glyco_transf_21"/>
    <property type="match status" value="1"/>
</dbReference>
<dbReference type="STRING" id="1081105.A0A167CZ22"/>
<dbReference type="AlphaFoldDB" id="A0A167CZ22"/>
<keyword evidence="9 15" id="KW-0812">Transmembrane</keyword>
<dbReference type="EMBL" id="SBHS01000074">
    <property type="protein sequence ID" value="TWU70543.1"/>
    <property type="molecule type" value="Genomic_DNA"/>
</dbReference>
<comment type="caution">
    <text evidence="16">The sequence shown here is derived from an EMBL/GenBank/DDBJ whole genome shotgun (WGS) entry which is preliminary data.</text>
</comment>
<evidence type="ECO:0000256" key="14">
    <source>
        <dbReference type="ARBA" id="ARBA00032575"/>
    </source>
</evidence>
<evidence type="ECO:0000256" key="11">
    <source>
        <dbReference type="ARBA" id="ARBA00023136"/>
    </source>
</evidence>
<organism evidence="16 18">
    <name type="scientific">Metarhizium rileyi (strain RCEF 4871)</name>
    <name type="common">Nomuraea rileyi</name>
    <dbReference type="NCBI Taxonomy" id="1649241"/>
    <lineage>
        <taxon>Eukaryota</taxon>
        <taxon>Fungi</taxon>
        <taxon>Dikarya</taxon>
        <taxon>Ascomycota</taxon>
        <taxon>Pezizomycotina</taxon>
        <taxon>Sordariomycetes</taxon>
        <taxon>Hypocreomycetidae</taxon>
        <taxon>Hypocreales</taxon>
        <taxon>Clavicipitaceae</taxon>
        <taxon>Metarhizium</taxon>
    </lineage>
</organism>
<evidence type="ECO:0000256" key="12">
    <source>
        <dbReference type="ARBA" id="ARBA00031017"/>
    </source>
</evidence>
<dbReference type="GO" id="GO:0016020">
    <property type="term" value="C:membrane"/>
    <property type="evidence" value="ECO:0007669"/>
    <property type="project" value="UniProtKB-SubCell"/>
</dbReference>
<keyword evidence="7" id="KW-0328">Glycosyltransferase</keyword>
<gene>
    <name evidence="17" type="ORF">ED733_000529</name>
    <name evidence="16" type="ORF">NOR_05258</name>
</gene>
<evidence type="ECO:0000256" key="4">
    <source>
        <dbReference type="ARBA" id="ARBA00006739"/>
    </source>
</evidence>
<evidence type="ECO:0000256" key="15">
    <source>
        <dbReference type="SAM" id="Phobius"/>
    </source>
</evidence>
<evidence type="ECO:0000256" key="6">
    <source>
        <dbReference type="ARBA" id="ARBA00019988"/>
    </source>
</evidence>
<dbReference type="EMBL" id="AZHC01000015">
    <property type="protein sequence ID" value="OAA41750.1"/>
    <property type="molecule type" value="Genomic_DNA"/>
</dbReference>
<reference evidence="17" key="3">
    <citation type="journal article" date="2019" name="Microbiol. Resour. Announc.">
        <title>Genome Sequence of Metarhizium rileyi, a Microbial Control Agent for Lepidoptera.</title>
        <authorList>
            <person name="Binneck E."/>
            <person name="Lastra C.C.L."/>
            <person name="Sosa-Gomez D.R."/>
        </authorList>
    </citation>
    <scope>NUCLEOTIDE SEQUENCE</scope>
    <source>
        <strain evidence="17">Cep018-CH2</strain>
    </source>
</reference>
<evidence type="ECO:0000256" key="2">
    <source>
        <dbReference type="ARBA" id="ARBA00004760"/>
    </source>
</evidence>
<evidence type="ECO:0000256" key="5">
    <source>
        <dbReference type="ARBA" id="ARBA00012699"/>
    </source>
</evidence>
<dbReference type="Proteomes" id="UP000317257">
    <property type="component" value="Unassembled WGS sequence"/>
</dbReference>
<dbReference type="OMA" id="IVWIIDC"/>
<reference evidence="16 18" key="1">
    <citation type="journal article" date="2016" name="Genome Biol. Evol.">
        <title>Divergent and convergent evolution of fungal pathogenicity.</title>
        <authorList>
            <person name="Shang Y."/>
            <person name="Xiao G."/>
            <person name="Zheng P."/>
            <person name="Cen K."/>
            <person name="Zhan S."/>
            <person name="Wang C."/>
        </authorList>
    </citation>
    <scope>NUCLEOTIDE SEQUENCE [LARGE SCALE GENOMIC DNA]</scope>
    <source>
        <strain evidence="16 18">RCEF 4871</strain>
    </source>
</reference>
<evidence type="ECO:0000313" key="17">
    <source>
        <dbReference type="EMBL" id="TWU70543.1"/>
    </source>
</evidence>
<comment type="subcellular location">
    <subcellularLocation>
        <location evidence="1">Membrane</location>
        <topology evidence="1">Multi-pass membrane protein</topology>
    </subcellularLocation>
</comment>
<evidence type="ECO:0000256" key="3">
    <source>
        <dbReference type="ARBA" id="ARBA00004991"/>
    </source>
</evidence>
<accession>A0A5C6G3H9</accession>
<comment type="similarity">
    <text evidence="4">Belongs to the glycosyltransferase 2 family.</text>
</comment>
<keyword evidence="8" id="KW-0808">Transferase</keyword>
<evidence type="ECO:0000313" key="19">
    <source>
        <dbReference type="Proteomes" id="UP000317257"/>
    </source>
</evidence>
<reference evidence="19" key="2">
    <citation type="submission" date="2018-12" db="EMBL/GenBank/DDBJ databases">
        <title>The complete genome of Metarhizium rileyi, a key fungal pathogen of Lepidoptera.</title>
        <authorList>
            <person name="Binneck E."/>
            <person name="Lastra C.C.L."/>
            <person name="Sosa-Gomez D.R."/>
        </authorList>
    </citation>
    <scope>NUCLEOTIDE SEQUENCE [LARGE SCALE GENOMIC DNA]</scope>
    <source>
        <strain evidence="19">Cep018-CH2</strain>
    </source>
</reference>
<keyword evidence="10 15" id="KW-1133">Transmembrane helix</keyword>
<comment type="pathway">
    <text evidence="3">Sphingolipid metabolism.</text>
</comment>
<comment type="pathway">
    <text evidence="2">Lipid metabolism; sphingolipid metabolism.</text>
</comment>
<dbReference type="GO" id="GO:0006679">
    <property type="term" value="P:glucosylceramide biosynthetic process"/>
    <property type="evidence" value="ECO:0007669"/>
    <property type="project" value="TreeGrafter"/>
</dbReference>
<dbReference type="InterPro" id="IPR025993">
    <property type="entry name" value="Ceramide_glucosylTrfase"/>
</dbReference>
<keyword evidence="11 15" id="KW-0472">Membrane</keyword>
<evidence type="ECO:0000256" key="8">
    <source>
        <dbReference type="ARBA" id="ARBA00022679"/>
    </source>
</evidence>
<keyword evidence="18" id="KW-1185">Reference proteome</keyword>